<comment type="caution">
    <text evidence="8">The sequence shown here is derived from an EMBL/GenBank/DDBJ whole genome shotgun (WGS) entry which is preliminary data.</text>
</comment>
<dbReference type="Pfam" id="PF01593">
    <property type="entry name" value="Amino_oxidase"/>
    <property type="match status" value="1"/>
</dbReference>
<reference evidence="8 9" key="1">
    <citation type="submission" date="2016-03" db="EMBL/GenBank/DDBJ databases">
        <title>Draft genome sequence of Paenibacillus antarcticus CECT 5836.</title>
        <authorList>
            <person name="Shin S.-K."/>
            <person name="Yi H."/>
        </authorList>
    </citation>
    <scope>NUCLEOTIDE SEQUENCE [LARGE SCALE GENOMIC DNA]</scope>
    <source>
        <strain evidence="8 9">CECT 5836</strain>
    </source>
</reference>
<dbReference type="SUPFAM" id="SSF51905">
    <property type="entry name" value="FAD/NAD(P)-binding domain"/>
    <property type="match status" value="1"/>
</dbReference>
<dbReference type="PROSITE" id="PS00982">
    <property type="entry name" value="PHYTOENE_DH"/>
    <property type="match status" value="1"/>
</dbReference>
<dbReference type="PANTHER" id="PTHR43734">
    <property type="entry name" value="PHYTOENE DESATURASE"/>
    <property type="match status" value="1"/>
</dbReference>
<keyword evidence="9" id="KW-1185">Reference proteome</keyword>
<dbReference type="InterPro" id="IPR002937">
    <property type="entry name" value="Amino_oxidase"/>
</dbReference>
<name>A0A168QFM0_9BACL</name>
<dbReference type="GO" id="GO:0016627">
    <property type="term" value="F:oxidoreductase activity, acting on the CH-CH group of donors"/>
    <property type="evidence" value="ECO:0007669"/>
    <property type="project" value="UniProtKB-ARBA"/>
</dbReference>
<evidence type="ECO:0000256" key="2">
    <source>
        <dbReference type="ARBA" id="ARBA00022746"/>
    </source>
</evidence>
<dbReference type="NCBIfam" id="TIGR02734">
    <property type="entry name" value="crtI_fam"/>
    <property type="match status" value="1"/>
</dbReference>
<keyword evidence="3 5" id="KW-0560">Oxidoreductase</keyword>
<dbReference type="Proteomes" id="UP000077355">
    <property type="component" value="Unassembled WGS sequence"/>
</dbReference>
<feature type="domain" description="Amine oxidase" evidence="7">
    <location>
        <begin position="3"/>
        <end position="465"/>
    </location>
</feature>
<dbReference type="PANTHER" id="PTHR43734:SF1">
    <property type="entry name" value="PHYTOENE DESATURASE"/>
    <property type="match status" value="1"/>
</dbReference>
<evidence type="ECO:0000259" key="7">
    <source>
        <dbReference type="Pfam" id="PF01593"/>
    </source>
</evidence>
<accession>A0A168QFM0</accession>
<comment type="similarity">
    <text evidence="4">Belongs to the carotenoid/retinoid oxidoreductase family. CrtN subfamily.</text>
</comment>
<protein>
    <submittedName>
        <fullName evidence="8">Phytoene desaturase</fullName>
    </submittedName>
</protein>
<comment type="pathway">
    <text evidence="1 5">Carotenoid biosynthesis.</text>
</comment>
<evidence type="ECO:0000313" key="9">
    <source>
        <dbReference type="Proteomes" id="UP000077355"/>
    </source>
</evidence>
<evidence type="ECO:0000256" key="3">
    <source>
        <dbReference type="ARBA" id="ARBA00023002"/>
    </source>
</evidence>
<dbReference type="InterPro" id="IPR036188">
    <property type="entry name" value="FAD/NAD-bd_sf"/>
</dbReference>
<proteinExistence type="inferred from homology"/>
<dbReference type="Gene3D" id="3.50.50.60">
    <property type="entry name" value="FAD/NAD(P)-binding domain"/>
    <property type="match status" value="2"/>
</dbReference>
<evidence type="ECO:0000256" key="5">
    <source>
        <dbReference type="RuleBase" id="RU362075"/>
    </source>
</evidence>
<dbReference type="EMBL" id="LVJI01000006">
    <property type="protein sequence ID" value="OAB47730.1"/>
    <property type="molecule type" value="Genomic_DNA"/>
</dbReference>
<feature type="region of interest" description="Disordered" evidence="6">
    <location>
        <begin position="471"/>
        <end position="493"/>
    </location>
</feature>
<evidence type="ECO:0000256" key="6">
    <source>
        <dbReference type="SAM" id="MobiDB-lite"/>
    </source>
</evidence>
<dbReference type="InterPro" id="IPR014105">
    <property type="entry name" value="Carotenoid/retinoid_OxRdtase"/>
</dbReference>
<dbReference type="InterPro" id="IPR008150">
    <property type="entry name" value="Phytoene_DH_bac_CS"/>
</dbReference>
<evidence type="ECO:0000256" key="4">
    <source>
        <dbReference type="ARBA" id="ARBA00038322"/>
    </source>
</evidence>
<organism evidence="8 9">
    <name type="scientific">Paenibacillus antarcticus</name>
    <dbReference type="NCBI Taxonomy" id="253703"/>
    <lineage>
        <taxon>Bacteria</taxon>
        <taxon>Bacillati</taxon>
        <taxon>Bacillota</taxon>
        <taxon>Bacilli</taxon>
        <taxon>Bacillales</taxon>
        <taxon>Paenibacillaceae</taxon>
        <taxon>Paenibacillus</taxon>
    </lineage>
</organism>
<keyword evidence="2 5" id="KW-0125">Carotenoid biosynthesis</keyword>
<evidence type="ECO:0000313" key="8">
    <source>
        <dbReference type="EMBL" id="OAB47730.1"/>
    </source>
</evidence>
<dbReference type="GO" id="GO:0016117">
    <property type="term" value="P:carotenoid biosynthetic process"/>
    <property type="evidence" value="ECO:0007669"/>
    <property type="project" value="UniProtKB-KW"/>
</dbReference>
<evidence type="ECO:0000256" key="1">
    <source>
        <dbReference type="ARBA" id="ARBA00004829"/>
    </source>
</evidence>
<sequence>MLLAAKGYDVQVFEKQDRVGGRSGQLQLGEFRFDRGATFLMMPQILEQLFADVGRSLQKEVEMKELETLYSLHFGDLAFTPSKDVEATASQIARLFPGDEEGYRRYMAEEDIKFDRIMPLLRRPFQSLKDYLKRDVIRALPYLHATDTVYGRLSRYFKDERLRTSFSFQAKYLGMSPWECPGTFTILSFIEHKFGLFHPIGGVNAVFTAMAKVTTELGGVIHTSCGVKQVLTKNGTAVGVLLANGERIEADHVIVNADFGMAMTTLFEPGLLKKYTPEKLNNKKYSLSTAMLYMGVEGEIDLPHHSVYFANDYRSNVDDMTTHKVLSDDASLYVHNPSVIDPTLAPPGKSSLYALMPVPNLSASLDWEKDREHIQDRMMKLLEGIPALSGLSSRIEESLFFTPLDWQNEQDVYKGATFNLSHNLGQMMTLRPHNRFEEVEGVWLVGGGTHPGSGLPTIIESAQISVRLLEEEDARGSKKQTSRIPQSKVGRTV</sequence>
<dbReference type="AlphaFoldDB" id="A0A168QFM0"/>
<gene>
    <name evidence="8" type="ORF">PBAT_05420</name>
</gene>